<evidence type="ECO:0000256" key="1">
    <source>
        <dbReference type="ARBA" id="ARBA00001947"/>
    </source>
</evidence>
<sequence length="340" mass="34063">MRALVVHGPGDVRVDERPDPVAGPGQVLVAVEWGGVCGSDLAYWRHGASGTAVLRRPLVLGHEVAGRVAALGPGVTGVEPGTPVTVHPATPEGDLPERLAGRDNLNTRVRYLGSAAFDPHTDGGFADLVAVRADQVRVLPAGVGTRLGALAEPLAVALHAVRRAGEVAGRTVLVNGAGPIGCLVVAAARSAGAARVVVADIAPEPLAVARALGADEARDLGSGDALPEDVEVVFEASGVPAALGPVLRATARGGTLVQVGNLPGGSARAVLGDLVTREITWVGSYRFVDEVTDAVRALGAGLDLAPLVSGEFDLADGVAALERAAGPGGGKVLIRLGGAA</sequence>
<evidence type="ECO:0000256" key="5">
    <source>
        <dbReference type="ARBA" id="ARBA00023002"/>
    </source>
</evidence>
<accession>A0ABV9Y2Z2</accession>
<dbReference type="InterPro" id="IPR013149">
    <property type="entry name" value="ADH-like_C"/>
</dbReference>
<dbReference type="EMBL" id="JBHSJB010000018">
    <property type="protein sequence ID" value="MFC5056092.1"/>
    <property type="molecule type" value="Genomic_DNA"/>
</dbReference>
<evidence type="ECO:0000256" key="6">
    <source>
        <dbReference type="RuleBase" id="RU361277"/>
    </source>
</evidence>
<dbReference type="Pfam" id="PF00107">
    <property type="entry name" value="ADH_zinc_N"/>
    <property type="match status" value="1"/>
</dbReference>
<comment type="caution">
    <text evidence="9">The sequence shown here is derived from an EMBL/GenBank/DDBJ whole genome shotgun (WGS) entry which is preliminary data.</text>
</comment>
<keyword evidence="10" id="KW-1185">Reference proteome</keyword>
<evidence type="ECO:0000256" key="4">
    <source>
        <dbReference type="ARBA" id="ARBA00022833"/>
    </source>
</evidence>
<dbReference type="Proteomes" id="UP001595833">
    <property type="component" value="Unassembled WGS sequence"/>
</dbReference>
<comment type="cofactor">
    <cofactor evidence="1 6">
        <name>Zn(2+)</name>
        <dbReference type="ChEBI" id="CHEBI:29105"/>
    </cofactor>
</comment>
<dbReference type="SUPFAM" id="SSF50129">
    <property type="entry name" value="GroES-like"/>
    <property type="match status" value="1"/>
</dbReference>
<gene>
    <name evidence="9" type="ORF">ACFPFM_20330</name>
</gene>
<dbReference type="RefSeq" id="WP_344039609.1">
    <property type="nucleotide sequence ID" value="NZ_BAAAKE010000017.1"/>
</dbReference>
<dbReference type="CDD" id="cd08232">
    <property type="entry name" value="idonate-5-DH"/>
    <property type="match status" value="1"/>
</dbReference>
<evidence type="ECO:0000259" key="7">
    <source>
        <dbReference type="Pfam" id="PF00107"/>
    </source>
</evidence>
<evidence type="ECO:0000313" key="9">
    <source>
        <dbReference type="EMBL" id="MFC5056092.1"/>
    </source>
</evidence>
<proteinExistence type="inferred from homology"/>
<dbReference type="InterPro" id="IPR002328">
    <property type="entry name" value="ADH_Zn_CS"/>
</dbReference>
<dbReference type="InterPro" id="IPR013154">
    <property type="entry name" value="ADH-like_N"/>
</dbReference>
<dbReference type="InterPro" id="IPR036291">
    <property type="entry name" value="NAD(P)-bd_dom_sf"/>
</dbReference>
<keyword evidence="3 6" id="KW-0479">Metal-binding</keyword>
<feature type="domain" description="Alcohol dehydrogenase-like N-terminal" evidence="8">
    <location>
        <begin position="23"/>
        <end position="140"/>
    </location>
</feature>
<comment type="similarity">
    <text evidence="2 6">Belongs to the zinc-containing alcohol dehydrogenase family.</text>
</comment>
<evidence type="ECO:0000313" key="10">
    <source>
        <dbReference type="Proteomes" id="UP001595833"/>
    </source>
</evidence>
<dbReference type="PANTHER" id="PTHR43161:SF9">
    <property type="entry name" value="SORBITOL DEHYDROGENASE"/>
    <property type="match status" value="1"/>
</dbReference>
<evidence type="ECO:0000256" key="3">
    <source>
        <dbReference type="ARBA" id="ARBA00022723"/>
    </source>
</evidence>
<protein>
    <submittedName>
        <fullName evidence="9">L-idonate 5-dehydrogenase</fullName>
    </submittedName>
</protein>
<organism evidence="9 10">
    <name type="scientific">Saccharothrix xinjiangensis</name>
    <dbReference type="NCBI Taxonomy" id="204798"/>
    <lineage>
        <taxon>Bacteria</taxon>
        <taxon>Bacillati</taxon>
        <taxon>Actinomycetota</taxon>
        <taxon>Actinomycetes</taxon>
        <taxon>Pseudonocardiales</taxon>
        <taxon>Pseudonocardiaceae</taxon>
        <taxon>Saccharothrix</taxon>
    </lineage>
</organism>
<evidence type="ECO:0000256" key="2">
    <source>
        <dbReference type="ARBA" id="ARBA00008072"/>
    </source>
</evidence>
<dbReference type="Gene3D" id="3.40.50.720">
    <property type="entry name" value="NAD(P)-binding Rossmann-like Domain"/>
    <property type="match status" value="1"/>
</dbReference>
<dbReference type="Pfam" id="PF08240">
    <property type="entry name" value="ADH_N"/>
    <property type="match status" value="1"/>
</dbReference>
<name>A0ABV9Y2Z2_9PSEU</name>
<evidence type="ECO:0000259" key="8">
    <source>
        <dbReference type="Pfam" id="PF08240"/>
    </source>
</evidence>
<dbReference type="InterPro" id="IPR011032">
    <property type="entry name" value="GroES-like_sf"/>
</dbReference>
<dbReference type="PROSITE" id="PS00059">
    <property type="entry name" value="ADH_ZINC"/>
    <property type="match status" value="1"/>
</dbReference>
<dbReference type="Gene3D" id="3.90.180.10">
    <property type="entry name" value="Medium-chain alcohol dehydrogenases, catalytic domain"/>
    <property type="match status" value="1"/>
</dbReference>
<keyword evidence="4 6" id="KW-0862">Zinc</keyword>
<dbReference type="SUPFAM" id="SSF51735">
    <property type="entry name" value="NAD(P)-binding Rossmann-fold domains"/>
    <property type="match status" value="1"/>
</dbReference>
<dbReference type="PANTHER" id="PTHR43161">
    <property type="entry name" value="SORBITOL DEHYDROGENASE"/>
    <property type="match status" value="1"/>
</dbReference>
<feature type="domain" description="Alcohol dehydrogenase-like C-terminal" evidence="7">
    <location>
        <begin position="179"/>
        <end position="296"/>
    </location>
</feature>
<reference evidence="10" key="1">
    <citation type="journal article" date="2019" name="Int. J. Syst. Evol. Microbiol.">
        <title>The Global Catalogue of Microorganisms (GCM) 10K type strain sequencing project: providing services to taxonomists for standard genome sequencing and annotation.</title>
        <authorList>
            <consortium name="The Broad Institute Genomics Platform"/>
            <consortium name="The Broad Institute Genome Sequencing Center for Infectious Disease"/>
            <person name="Wu L."/>
            <person name="Ma J."/>
        </authorList>
    </citation>
    <scope>NUCLEOTIDE SEQUENCE [LARGE SCALE GENOMIC DNA]</scope>
    <source>
        <strain evidence="10">KCTC 12848</strain>
    </source>
</reference>
<keyword evidence="5" id="KW-0560">Oxidoreductase</keyword>